<feature type="coiled-coil region" evidence="10">
    <location>
        <begin position="418"/>
        <end position="459"/>
    </location>
</feature>
<dbReference type="InterPro" id="IPR000949">
    <property type="entry name" value="ELM2_dom"/>
</dbReference>
<evidence type="ECO:0000256" key="5">
    <source>
        <dbReference type="ARBA" id="ARBA00022833"/>
    </source>
</evidence>
<dbReference type="Gene3D" id="1.20.58.1880">
    <property type="match status" value="1"/>
</dbReference>
<evidence type="ECO:0000313" key="13">
    <source>
        <dbReference type="EMBL" id="CAD5232308.1"/>
    </source>
</evidence>
<keyword evidence="2" id="KW-0678">Repressor</keyword>
<evidence type="ECO:0000313" key="14">
    <source>
        <dbReference type="Proteomes" id="UP000095284"/>
    </source>
</evidence>
<keyword evidence="15" id="KW-1185">Reference proteome</keyword>
<dbReference type="Proteomes" id="UP000582659">
    <property type="component" value="Unassembled WGS sequence"/>
</dbReference>
<feature type="region of interest" description="Disordered" evidence="11">
    <location>
        <begin position="1"/>
        <end position="68"/>
    </location>
</feature>
<dbReference type="PROSITE" id="PS51156">
    <property type="entry name" value="ELM2"/>
    <property type="match status" value="1"/>
</dbReference>
<evidence type="ECO:0000256" key="9">
    <source>
        <dbReference type="ARBA" id="ARBA00023242"/>
    </source>
</evidence>
<keyword evidence="8" id="KW-0804">Transcription</keyword>
<feature type="domain" description="ELM2" evidence="12">
    <location>
        <begin position="86"/>
        <end position="170"/>
    </location>
</feature>
<keyword evidence="3" id="KW-0479">Metal-binding</keyword>
<dbReference type="Gene3D" id="1.10.10.60">
    <property type="entry name" value="Homeodomain-like"/>
    <property type="match status" value="1"/>
</dbReference>
<evidence type="ECO:0000256" key="10">
    <source>
        <dbReference type="SAM" id="Coils"/>
    </source>
</evidence>
<dbReference type="InterPro" id="IPR009057">
    <property type="entry name" value="Homeodomain-like_sf"/>
</dbReference>
<evidence type="ECO:0000256" key="7">
    <source>
        <dbReference type="ARBA" id="ARBA00023125"/>
    </source>
</evidence>
<evidence type="ECO:0000313" key="16">
    <source>
        <dbReference type="WBParaSite" id="BXY_0247500.1"/>
    </source>
</evidence>
<dbReference type="Proteomes" id="UP000659654">
    <property type="component" value="Unassembled WGS sequence"/>
</dbReference>
<evidence type="ECO:0000256" key="4">
    <source>
        <dbReference type="ARBA" id="ARBA00022771"/>
    </source>
</evidence>
<protein>
    <submittedName>
        <fullName evidence="13">(pine wood nematode) hypothetical protein</fullName>
    </submittedName>
</protein>
<proteinExistence type="predicted"/>
<dbReference type="GO" id="GO:0008270">
    <property type="term" value="F:zinc ion binding"/>
    <property type="evidence" value="ECO:0007669"/>
    <property type="project" value="UniProtKB-KW"/>
</dbReference>
<dbReference type="GO" id="GO:0003677">
    <property type="term" value="F:DNA binding"/>
    <property type="evidence" value="ECO:0007669"/>
    <property type="project" value="UniProtKB-KW"/>
</dbReference>
<dbReference type="GO" id="GO:0003714">
    <property type="term" value="F:transcription corepressor activity"/>
    <property type="evidence" value="ECO:0007669"/>
    <property type="project" value="TreeGrafter"/>
</dbReference>
<name>A0A1I7RP35_BURXY</name>
<keyword evidence="6" id="KW-0805">Transcription regulation</keyword>
<keyword evidence="10" id="KW-0175">Coiled coil</keyword>
<sequence>MSGVTRASSVRRQPQRTAKNPPPPPPPAPPQKKVSVPQTKKPIPRPQVRLVTTNKPGTSSRITRSSFPERKRIVHDDATNNKVIHRFIQLGERCQVTMPTEGPREGPSTSPERETCVWKMDDEKITPEELEKFCVDTYEKFGLPSERAMYALYMNEFDKEKAMKQAKESALLQEQWSDNDRYIFNGLYATYGKNFGKIHKIMAYKSMRSLIEHYYKVKMISYKIGGLAEANKPLGSMGSIDDLNGHFETEKDVESICDNCGAFSQLHQVNNEMQCMSCKRFFEEFNYDRPVDRSERRAALRYEEDARRMAEKFTELFLHGDRETLRREFTTVRNKRQSEAREMRLKAAQQEQTSMRAVKYLASSINLNTYRKYTSKKKPKPRLRENWTKKEQNIALRLLIRYSGDSETVSKILATKTVEQIQNLYNKYSSAIKEELKKAREQSDLAEKVEEMYRDITEQKKEVDIVELD</sequence>
<dbReference type="GO" id="GO:0000118">
    <property type="term" value="C:histone deacetylase complex"/>
    <property type="evidence" value="ECO:0007669"/>
    <property type="project" value="TreeGrafter"/>
</dbReference>
<evidence type="ECO:0000256" key="1">
    <source>
        <dbReference type="ARBA" id="ARBA00004123"/>
    </source>
</evidence>
<evidence type="ECO:0000256" key="3">
    <source>
        <dbReference type="ARBA" id="ARBA00022723"/>
    </source>
</evidence>
<feature type="compositionally biased region" description="Polar residues" evidence="11">
    <location>
        <begin position="1"/>
        <end position="18"/>
    </location>
</feature>
<reference evidence="13" key="2">
    <citation type="submission" date="2020-09" db="EMBL/GenBank/DDBJ databases">
        <authorList>
            <person name="Kikuchi T."/>
        </authorList>
    </citation>
    <scope>NUCLEOTIDE SEQUENCE</scope>
    <source>
        <strain evidence="13">Ka4C1</strain>
    </source>
</reference>
<feature type="compositionally biased region" description="Pro residues" evidence="11">
    <location>
        <begin position="20"/>
        <end position="30"/>
    </location>
</feature>
<feature type="compositionally biased region" description="Polar residues" evidence="11">
    <location>
        <begin position="50"/>
        <end position="66"/>
    </location>
</feature>
<keyword evidence="9" id="KW-0539">Nucleus</keyword>
<evidence type="ECO:0000256" key="6">
    <source>
        <dbReference type="ARBA" id="ARBA00023015"/>
    </source>
</evidence>
<evidence type="ECO:0000313" key="15">
    <source>
        <dbReference type="Proteomes" id="UP000659654"/>
    </source>
</evidence>
<dbReference type="EMBL" id="CAJFDI010000005">
    <property type="protein sequence ID" value="CAD5232308.1"/>
    <property type="molecule type" value="Genomic_DNA"/>
</dbReference>
<dbReference type="AlphaFoldDB" id="A0A1I7RP35"/>
<gene>
    <name evidence="13" type="ORF">BXYJ_LOCUS12399</name>
</gene>
<evidence type="ECO:0000256" key="11">
    <source>
        <dbReference type="SAM" id="MobiDB-lite"/>
    </source>
</evidence>
<accession>A0A1I7RP35</accession>
<keyword evidence="5" id="KW-0862">Zinc</keyword>
<dbReference type="eggNOG" id="KOG1194">
    <property type="taxonomic scope" value="Eukaryota"/>
</dbReference>
<organism evidence="14 16">
    <name type="scientific">Bursaphelenchus xylophilus</name>
    <name type="common">Pinewood nematode worm</name>
    <name type="synonym">Aphelenchoides xylophilus</name>
    <dbReference type="NCBI Taxonomy" id="6326"/>
    <lineage>
        <taxon>Eukaryota</taxon>
        <taxon>Metazoa</taxon>
        <taxon>Ecdysozoa</taxon>
        <taxon>Nematoda</taxon>
        <taxon>Chromadorea</taxon>
        <taxon>Rhabditida</taxon>
        <taxon>Tylenchina</taxon>
        <taxon>Tylenchomorpha</taxon>
        <taxon>Aphelenchoidea</taxon>
        <taxon>Aphelenchoididae</taxon>
        <taxon>Bursaphelenchus</taxon>
    </lineage>
</organism>
<dbReference type="WBParaSite" id="BXY_0247500.1">
    <property type="protein sequence ID" value="BXY_0247500.1"/>
    <property type="gene ID" value="BXY_0247500"/>
</dbReference>
<dbReference type="CDD" id="cd00167">
    <property type="entry name" value="SANT"/>
    <property type="match status" value="1"/>
</dbReference>
<dbReference type="InterPro" id="IPR001005">
    <property type="entry name" value="SANT/Myb"/>
</dbReference>
<keyword evidence="4" id="KW-0863">Zinc-finger</keyword>
<evidence type="ECO:0000259" key="12">
    <source>
        <dbReference type="PROSITE" id="PS51156"/>
    </source>
</evidence>
<dbReference type="GO" id="GO:0005667">
    <property type="term" value="C:transcription regulator complex"/>
    <property type="evidence" value="ECO:0007669"/>
    <property type="project" value="TreeGrafter"/>
</dbReference>
<dbReference type="PANTHER" id="PTHR16089">
    <property type="entry name" value="REST COREPRESSOR COREST PROTEIN-RELATED"/>
    <property type="match status" value="1"/>
</dbReference>
<dbReference type="SUPFAM" id="SSF46689">
    <property type="entry name" value="Homeodomain-like"/>
    <property type="match status" value="2"/>
</dbReference>
<dbReference type="InterPro" id="IPR051066">
    <property type="entry name" value="Trans_reg/Corepressor"/>
</dbReference>
<dbReference type="Proteomes" id="UP000095284">
    <property type="component" value="Unplaced"/>
</dbReference>
<reference evidence="16" key="1">
    <citation type="submission" date="2016-11" db="UniProtKB">
        <authorList>
            <consortium name="WormBaseParasite"/>
        </authorList>
    </citation>
    <scope>IDENTIFICATION</scope>
</reference>
<evidence type="ECO:0000256" key="2">
    <source>
        <dbReference type="ARBA" id="ARBA00022491"/>
    </source>
</evidence>
<dbReference type="OrthoDB" id="10064338at2759"/>
<dbReference type="PANTHER" id="PTHR16089:SF28">
    <property type="entry name" value="REST COREPRESSOR"/>
    <property type="match status" value="1"/>
</dbReference>
<dbReference type="SMART" id="SM00717">
    <property type="entry name" value="SANT"/>
    <property type="match status" value="2"/>
</dbReference>
<dbReference type="EMBL" id="CAJFCV020000005">
    <property type="protein sequence ID" value="CAG9124508.1"/>
    <property type="molecule type" value="Genomic_DNA"/>
</dbReference>
<dbReference type="FunFam" id="1.10.10.60:FF:000012">
    <property type="entry name" value="Metastasis-associated 1 family, member 3"/>
    <property type="match status" value="1"/>
</dbReference>
<comment type="subcellular location">
    <subcellularLocation>
        <location evidence="1">Nucleus</location>
    </subcellularLocation>
</comment>
<dbReference type="GO" id="GO:0006357">
    <property type="term" value="P:regulation of transcription by RNA polymerase II"/>
    <property type="evidence" value="ECO:0007669"/>
    <property type="project" value="TreeGrafter"/>
</dbReference>
<evidence type="ECO:0000256" key="8">
    <source>
        <dbReference type="ARBA" id="ARBA00023163"/>
    </source>
</evidence>
<keyword evidence="7" id="KW-0238">DNA-binding</keyword>